<name>A0A8R1DVL5_CAEJA</name>
<accession>A0A8R1DVL5</accession>
<sequence length="323" mass="36556">MQAKESNVKTLISQTEDQNEDDSSIRLRTTQSSGRSVERLRRNTKSNERQKITTPKLKRSAENQIRTPSSETKTKKSMERARRTPKLRKSNENQIKGVSESKASKKSTKSTKKSMKKSVERGKKKPRSPDASDEDLPPTANSDKSMEKKKKKIKVSEGSESRKGVGAAASNAPTPMATTALDQPVEPIQVTPGCENSRTPENEPKKVKKALKRESNHIFHLRPGVSKKNEHLRRKHFEEELIEMETGEFTYLTDPTRYRFRSTPPIEVIIQLVVPSLLILVIALATAAIIRFLATVHTQELSYNEMNEMTLSKYDSYMIVDSM</sequence>
<evidence type="ECO:0000313" key="3">
    <source>
        <dbReference type="EnsemblMetazoa" id="CJA11782.1"/>
    </source>
</evidence>
<feature type="compositionally biased region" description="Basic residues" evidence="1">
    <location>
        <begin position="104"/>
        <end position="126"/>
    </location>
</feature>
<feature type="compositionally biased region" description="Basic and acidic residues" evidence="1">
    <location>
        <begin position="36"/>
        <end position="51"/>
    </location>
</feature>
<feature type="transmembrane region" description="Helical" evidence="2">
    <location>
        <begin position="268"/>
        <end position="294"/>
    </location>
</feature>
<keyword evidence="2" id="KW-0812">Transmembrane</keyword>
<evidence type="ECO:0000256" key="2">
    <source>
        <dbReference type="SAM" id="Phobius"/>
    </source>
</evidence>
<feature type="compositionally biased region" description="Polar residues" evidence="1">
    <location>
        <begin position="62"/>
        <end position="71"/>
    </location>
</feature>
<evidence type="ECO:0000313" key="4">
    <source>
        <dbReference type="Proteomes" id="UP000005237"/>
    </source>
</evidence>
<reference evidence="3" key="2">
    <citation type="submission" date="2022-06" db="UniProtKB">
        <authorList>
            <consortium name="EnsemblMetazoa"/>
        </authorList>
    </citation>
    <scope>IDENTIFICATION</scope>
    <source>
        <strain evidence="3">DF5081</strain>
    </source>
</reference>
<organism evidence="3 4">
    <name type="scientific">Caenorhabditis japonica</name>
    <dbReference type="NCBI Taxonomy" id="281687"/>
    <lineage>
        <taxon>Eukaryota</taxon>
        <taxon>Metazoa</taxon>
        <taxon>Ecdysozoa</taxon>
        <taxon>Nematoda</taxon>
        <taxon>Chromadorea</taxon>
        <taxon>Rhabditida</taxon>
        <taxon>Rhabditina</taxon>
        <taxon>Rhabditomorpha</taxon>
        <taxon>Rhabditoidea</taxon>
        <taxon>Rhabditidae</taxon>
        <taxon>Peloderinae</taxon>
        <taxon>Caenorhabditis</taxon>
    </lineage>
</organism>
<proteinExistence type="predicted"/>
<feature type="compositionally biased region" description="Polar residues" evidence="1">
    <location>
        <begin position="26"/>
        <end position="35"/>
    </location>
</feature>
<dbReference type="EnsemblMetazoa" id="CJA11782.1">
    <property type="protein sequence ID" value="CJA11782.1"/>
    <property type="gene ID" value="WBGene00130986"/>
</dbReference>
<feature type="compositionally biased region" description="Basic and acidic residues" evidence="1">
    <location>
        <begin position="154"/>
        <end position="163"/>
    </location>
</feature>
<evidence type="ECO:0000256" key="1">
    <source>
        <dbReference type="SAM" id="MobiDB-lite"/>
    </source>
</evidence>
<feature type="region of interest" description="Disordered" evidence="1">
    <location>
        <begin position="1"/>
        <end position="175"/>
    </location>
</feature>
<dbReference type="Proteomes" id="UP000005237">
    <property type="component" value="Unassembled WGS sequence"/>
</dbReference>
<protein>
    <submittedName>
        <fullName evidence="3">Uncharacterized protein</fullName>
    </submittedName>
</protein>
<reference evidence="4" key="1">
    <citation type="submission" date="2010-08" db="EMBL/GenBank/DDBJ databases">
        <authorList>
            <consortium name="Caenorhabditis japonica Sequencing Consortium"/>
            <person name="Wilson R.K."/>
        </authorList>
    </citation>
    <scope>NUCLEOTIDE SEQUENCE [LARGE SCALE GENOMIC DNA]</scope>
    <source>
        <strain evidence="4">DF5081</strain>
    </source>
</reference>
<feature type="compositionally biased region" description="Basic and acidic residues" evidence="1">
    <location>
        <begin position="72"/>
        <end position="82"/>
    </location>
</feature>
<feature type="compositionally biased region" description="Polar residues" evidence="1">
    <location>
        <begin position="1"/>
        <end position="16"/>
    </location>
</feature>
<feature type="region of interest" description="Disordered" evidence="1">
    <location>
        <begin position="191"/>
        <end position="211"/>
    </location>
</feature>
<dbReference type="AlphaFoldDB" id="A0A8R1DVL5"/>
<keyword evidence="2" id="KW-1133">Transmembrane helix</keyword>
<keyword evidence="4" id="KW-1185">Reference proteome</keyword>
<keyword evidence="2" id="KW-0472">Membrane</keyword>